<evidence type="ECO:0000256" key="4">
    <source>
        <dbReference type="ARBA" id="ARBA00022741"/>
    </source>
</evidence>
<evidence type="ECO:0000313" key="12">
    <source>
        <dbReference type="Proteomes" id="UP000216188"/>
    </source>
</evidence>
<evidence type="ECO:0000256" key="1">
    <source>
        <dbReference type="ARBA" id="ARBA00004496"/>
    </source>
</evidence>
<dbReference type="Gene3D" id="3.40.50.300">
    <property type="entry name" value="P-loop containing nucleotide triphosphate hydrolases"/>
    <property type="match status" value="1"/>
</dbReference>
<dbReference type="CDD" id="cd19498">
    <property type="entry name" value="RecA-like_HslU"/>
    <property type="match status" value="1"/>
</dbReference>
<dbReference type="FunFam" id="3.40.50.300:FF:000220">
    <property type="entry name" value="ATP-dependent protease ATPase subunit HslU"/>
    <property type="match status" value="1"/>
</dbReference>
<evidence type="ECO:0000259" key="9">
    <source>
        <dbReference type="SMART" id="SM01086"/>
    </source>
</evidence>
<dbReference type="Proteomes" id="UP000216188">
    <property type="component" value="Unassembled WGS sequence"/>
</dbReference>
<dbReference type="InterPro" id="IPR050052">
    <property type="entry name" value="ATP-dep_Clp_protease_ClpX"/>
</dbReference>
<name>A0A1A9FSQ7_9HYPH</name>
<dbReference type="RefSeq" id="WP_007872448.1">
    <property type="nucleotide sequence ID" value="NZ_CAXURC020000001.1"/>
</dbReference>
<feature type="binding site" evidence="7">
    <location>
        <position position="18"/>
    </location>
    <ligand>
        <name>ATP</name>
        <dbReference type="ChEBI" id="CHEBI:30616"/>
    </ligand>
</feature>
<dbReference type="Pfam" id="PF07724">
    <property type="entry name" value="AAA_2"/>
    <property type="match status" value="1"/>
</dbReference>
<dbReference type="InterPro" id="IPR027417">
    <property type="entry name" value="P-loop_NTPase"/>
</dbReference>
<dbReference type="KEGG" id="ops:A8A54_17515"/>
<sequence length="434" mass="48031">MSNFSPREIVSELDRFIIGQNDAKRAVAIALRNRWRRQQLEGQMREEVMPKNILMIGPTGVGKTEISRRLAKLAGAPFIKVEATKFTEVGYVGRDVEQIIRDLVEAAIALVREKKREDVKAKAHINAEERVLDGLVGKTASPATRESFRKKLRDGELDDKEIEIEVADTGSGQNFEIPGMPGANIGMINIGDIFGKAMGGRTKTRKTTVKESYAILINDESDKLLDQDQLIQEALRSTENDGIVFLDEIDKIAAREGGMGAGVSREGVQRDLLPLVEGTTVATKYGPVKTDHILFIASGAFHVSKPSDLLPELQGRLPIRVELNALTREDFRRILTETEVSLIKQYIALMATEEVKLDITDDAIDALADIAVDLNSTVENIGARRLQTVMERVLDDISYNAPDKAGSDFKVDGEYVRKTIGDLAKNTDLSRFIL</sequence>
<dbReference type="GO" id="GO:0016887">
    <property type="term" value="F:ATP hydrolysis activity"/>
    <property type="evidence" value="ECO:0007669"/>
    <property type="project" value="InterPro"/>
</dbReference>
<feature type="binding site" evidence="7">
    <location>
        <begin position="60"/>
        <end position="65"/>
    </location>
    <ligand>
        <name>ATP</name>
        <dbReference type="ChEBI" id="CHEBI:30616"/>
    </ligand>
</feature>
<dbReference type="InterPro" id="IPR019489">
    <property type="entry name" value="Clp_ATPase_C"/>
</dbReference>
<dbReference type="STRING" id="419475.A8A54_17515"/>
<dbReference type="SMART" id="SM01086">
    <property type="entry name" value="ClpB_D2-small"/>
    <property type="match status" value="1"/>
</dbReference>
<dbReference type="InterPro" id="IPR004491">
    <property type="entry name" value="HslU"/>
</dbReference>
<evidence type="ECO:0000256" key="3">
    <source>
        <dbReference type="ARBA" id="ARBA00022490"/>
    </source>
</evidence>
<dbReference type="InterPro" id="IPR003959">
    <property type="entry name" value="ATPase_AAA_core"/>
</dbReference>
<feature type="binding site" evidence="7">
    <location>
        <position position="312"/>
    </location>
    <ligand>
        <name>ATP</name>
        <dbReference type="ChEBI" id="CHEBI:30616"/>
    </ligand>
</feature>
<keyword evidence="6 7" id="KW-0143">Chaperone</keyword>
<dbReference type="SUPFAM" id="SSF52540">
    <property type="entry name" value="P-loop containing nucleoside triphosphate hydrolases"/>
    <property type="match status" value="1"/>
</dbReference>
<keyword evidence="12" id="KW-1185">Reference proteome</keyword>
<comment type="caution">
    <text evidence="10">The sequence shown here is derived from an EMBL/GenBank/DDBJ whole genome shotgun (WGS) entry which is preliminary data.</text>
</comment>
<dbReference type="HAMAP" id="MF_00249">
    <property type="entry name" value="HslU"/>
    <property type="match status" value="1"/>
</dbReference>
<dbReference type="PANTHER" id="PTHR48102">
    <property type="entry name" value="ATP-DEPENDENT CLP PROTEASE ATP-BINDING SUBUNIT CLPX-LIKE, MITOCHONDRIAL-RELATED"/>
    <property type="match status" value="1"/>
</dbReference>
<dbReference type="InterPro" id="IPR003593">
    <property type="entry name" value="AAA+_ATPase"/>
</dbReference>
<proteinExistence type="inferred from homology"/>
<feature type="domain" description="AAA+ ATPase" evidence="8">
    <location>
        <begin position="49"/>
        <end position="323"/>
    </location>
</feature>
<keyword evidence="10" id="KW-0378">Hydrolase</keyword>
<dbReference type="PANTHER" id="PTHR48102:SF3">
    <property type="entry name" value="ATP-DEPENDENT PROTEASE ATPASE SUBUNIT HSLU"/>
    <property type="match status" value="1"/>
</dbReference>
<dbReference type="EMBL" id="NNRM01000017">
    <property type="protein sequence ID" value="OYR27565.1"/>
    <property type="molecule type" value="Genomic_DNA"/>
</dbReference>
<evidence type="ECO:0000256" key="6">
    <source>
        <dbReference type="ARBA" id="ARBA00023186"/>
    </source>
</evidence>
<evidence type="ECO:0000313" key="11">
    <source>
        <dbReference type="EMBL" id="OYR27565.1"/>
    </source>
</evidence>
<dbReference type="AlphaFoldDB" id="A0A1A9FSQ7"/>
<dbReference type="NCBIfam" id="NF003544">
    <property type="entry name" value="PRK05201.1"/>
    <property type="match status" value="1"/>
</dbReference>
<dbReference type="Pfam" id="PF00004">
    <property type="entry name" value="AAA"/>
    <property type="match status" value="1"/>
</dbReference>
<evidence type="ECO:0000256" key="2">
    <source>
        <dbReference type="ARBA" id="ARBA00009771"/>
    </source>
</evidence>
<organism evidence="10 13">
    <name type="scientific">Brucella pseudogrignonensis</name>
    <dbReference type="NCBI Taxonomy" id="419475"/>
    <lineage>
        <taxon>Bacteria</taxon>
        <taxon>Pseudomonadati</taxon>
        <taxon>Pseudomonadota</taxon>
        <taxon>Alphaproteobacteria</taxon>
        <taxon>Hyphomicrobiales</taxon>
        <taxon>Brucellaceae</taxon>
        <taxon>Brucella/Ochrobactrum group</taxon>
        <taxon>Brucella</taxon>
    </lineage>
</organism>
<protein>
    <recommendedName>
        <fullName evidence="7">ATP-dependent protease ATPase subunit HslU</fullName>
    </recommendedName>
    <alternativeName>
        <fullName evidence="7">Unfoldase HslU</fullName>
    </alternativeName>
</protein>
<comment type="function">
    <text evidence="7">ATPase subunit of a proteasome-like degradation complex; this subunit has chaperone activity. The binding of ATP and its subsequent hydrolysis by HslU are essential for unfolding of protein substrates subsequently hydrolyzed by HslV. HslU recognizes the N-terminal part of its protein substrates and unfolds these before they are guided to HslV for hydrolysis.</text>
</comment>
<evidence type="ECO:0000256" key="5">
    <source>
        <dbReference type="ARBA" id="ARBA00022840"/>
    </source>
</evidence>
<keyword evidence="5 7" id="KW-0067">ATP-binding</keyword>
<dbReference type="GO" id="GO:0043335">
    <property type="term" value="P:protein unfolding"/>
    <property type="evidence" value="ECO:0007669"/>
    <property type="project" value="UniProtKB-UniRule"/>
</dbReference>
<dbReference type="GO" id="GO:0009376">
    <property type="term" value="C:HslUV protease complex"/>
    <property type="evidence" value="ECO:0007669"/>
    <property type="project" value="UniProtKB-UniRule"/>
</dbReference>
<keyword evidence="10" id="KW-0645">Protease</keyword>
<dbReference type="Gene3D" id="1.10.8.60">
    <property type="match status" value="1"/>
</dbReference>
<dbReference type="SMART" id="SM00382">
    <property type="entry name" value="AAA"/>
    <property type="match status" value="1"/>
</dbReference>
<reference evidence="10 13" key="2">
    <citation type="submission" date="2018-11" db="EMBL/GenBank/DDBJ databases">
        <title>Genome sequencing and analysis.</title>
        <authorList>
            <person name="Huang Y.-T."/>
        </authorList>
    </citation>
    <scope>NUCLEOTIDE SEQUENCE [LARGE SCALE GENOMIC DNA]</scope>
    <source>
        <strain evidence="10 13">SHIN</strain>
    </source>
</reference>
<feature type="binding site" evidence="7">
    <location>
        <position position="384"/>
    </location>
    <ligand>
        <name>ATP</name>
        <dbReference type="ChEBI" id="CHEBI:30616"/>
    </ligand>
</feature>
<gene>
    <name evidence="7 10" type="primary">hslU</name>
    <name evidence="11" type="ORF">CEV34_1436</name>
    <name evidence="10" type="ORF">EHE22_14000</name>
</gene>
<keyword evidence="3 7" id="KW-0963">Cytoplasm</keyword>
<dbReference type="Proteomes" id="UP000526233">
    <property type="component" value="Unassembled WGS sequence"/>
</dbReference>
<dbReference type="FunFam" id="3.40.50.300:FF:000213">
    <property type="entry name" value="ATP-dependent protease ATPase subunit HslU"/>
    <property type="match status" value="1"/>
</dbReference>
<comment type="similarity">
    <text evidence="2 7">Belongs to the ClpX chaperone family. HslU subfamily.</text>
</comment>
<reference evidence="11 12" key="1">
    <citation type="submission" date="2017-07" db="EMBL/GenBank/DDBJ databases">
        <title>Phylogenetic study on the rhizospheric bacterium Ochrobactrum sp. A44.</title>
        <authorList>
            <person name="Krzyzanowska D.M."/>
            <person name="Ossowicki A."/>
            <person name="Rajewska M."/>
            <person name="Maciag T."/>
            <person name="Kaczynski Z."/>
            <person name="Czerwicka M."/>
            <person name="Jafra S."/>
        </authorList>
    </citation>
    <scope>NUCLEOTIDE SEQUENCE [LARGE SCALE GENOMIC DNA]</scope>
    <source>
        <strain evidence="11 12">CCUG 30717</strain>
    </source>
</reference>
<comment type="subcellular location">
    <subcellularLocation>
        <location evidence="1 7">Cytoplasm</location>
    </subcellularLocation>
</comment>
<dbReference type="OrthoDB" id="9804062at2"/>
<comment type="subunit">
    <text evidence="7">A double ring-shaped homohexamer of HslV is capped on each side by a ring-shaped HslU homohexamer. The assembly of the HslU/HslV complex is dependent on binding of ATP.</text>
</comment>
<evidence type="ECO:0000313" key="13">
    <source>
        <dbReference type="Proteomes" id="UP000526233"/>
    </source>
</evidence>
<dbReference type="Gene3D" id="1.10.8.10">
    <property type="entry name" value="DNA helicase RuvA subunit, C-terminal domain"/>
    <property type="match status" value="1"/>
</dbReference>
<dbReference type="GO" id="GO:0008233">
    <property type="term" value="F:peptidase activity"/>
    <property type="evidence" value="ECO:0007669"/>
    <property type="project" value="UniProtKB-KW"/>
</dbReference>
<accession>A0A1A9FSQ7</accession>
<dbReference type="NCBIfam" id="TIGR00390">
    <property type="entry name" value="hslU"/>
    <property type="match status" value="1"/>
</dbReference>
<dbReference type="GO" id="GO:0036402">
    <property type="term" value="F:proteasome-activating activity"/>
    <property type="evidence" value="ECO:0007669"/>
    <property type="project" value="UniProtKB-UniRule"/>
</dbReference>
<evidence type="ECO:0000313" key="10">
    <source>
        <dbReference type="EMBL" id="NNV21540.1"/>
    </source>
</evidence>
<dbReference type="EMBL" id="PKQI01000002">
    <property type="protein sequence ID" value="NNV21540.1"/>
    <property type="molecule type" value="Genomic_DNA"/>
</dbReference>
<feature type="domain" description="Clp ATPase C-terminal" evidence="9">
    <location>
        <begin position="326"/>
        <end position="420"/>
    </location>
</feature>
<dbReference type="GO" id="GO:0005524">
    <property type="term" value="F:ATP binding"/>
    <property type="evidence" value="ECO:0007669"/>
    <property type="project" value="UniProtKB-UniRule"/>
</dbReference>
<evidence type="ECO:0000259" key="8">
    <source>
        <dbReference type="SMART" id="SM00382"/>
    </source>
</evidence>
<keyword evidence="4 7" id="KW-0547">Nucleotide-binding</keyword>
<feature type="binding site" evidence="7">
    <location>
        <position position="247"/>
    </location>
    <ligand>
        <name>ATP</name>
        <dbReference type="ChEBI" id="CHEBI:30616"/>
    </ligand>
</feature>
<evidence type="ECO:0000256" key="7">
    <source>
        <dbReference type="HAMAP-Rule" id="MF_00249"/>
    </source>
</evidence>